<feature type="transmembrane region" description="Helical" evidence="8">
    <location>
        <begin position="62"/>
        <end position="82"/>
    </location>
</feature>
<dbReference type="Proteomes" id="UP000783686">
    <property type="component" value="Unassembled WGS sequence"/>
</dbReference>
<dbReference type="InterPro" id="IPR037185">
    <property type="entry name" value="EmrE-like"/>
</dbReference>
<name>A0A811JRJ7_9BILA</name>
<feature type="transmembrane region" description="Helical" evidence="8">
    <location>
        <begin position="310"/>
        <end position="328"/>
    </location>
</feature>
<dbReference type="PANTHER" id="PTHR10778">
    <property type="entry name" value="SOLUTE CARRIER FAMILY 35 MEMBER B"/>
    <property type="match status" value="1"/>
</dbReference>
<feature type="transmembrane region" description="Helical" evidence="8">
    <location>
        <begin position="199"/>
        <end position="217"/>
    </location>
</feature>
<comment type="similarity">
    <text evidence="2">Belongs to the nucleotide-sugar transporter family. SLC35B subfamily.</text>
</comment>
<evidence type="ECO:0000256" key="1">
    <source>
        <dbReference type="ARBA" id="ARBA00004141"/>
    </source>
</evidence>
<sequence>MLVRWVEKYEKLNHPAGEAGITSLWRIFLRRFAIGRPDIVGSTLIKYEKTEATTVPTFTQHITQLLGFFIGIQITLVSMGFFQERIMTQKYGRIGDGAIEIEGDNFTDAQFLVLANRLVALAVASAYLWYDWKNQPPQAPPFYMYAFCSISNTLSSYCQYEALKYVSFPTQTFCKASKLIPTMIMGRVLRKERFSRGELLTATLLVTGAALFFYSTISDSRNGNVIDQNAAYLTALSGALLMIGYLMFDAFTPNWQKKLFEIKPKISRVQMMMGVNIFSAFLCLVSLLEQNSLFSSLSFLFTHHNITKDIFLLSLCGAFSQFFIYAIVERFGPSVLALIMTIRQFLSILLSSAYFKHSLNAVGMLGLFIAFSALCFNIYYNYRKKTIRPSKATK</sequence>
<dbReference type="GO" id="GO:0005789">
    <property type="term" value="C:endoplasmic reticulum membrane"/>
    <property type="evidence" value="ECO:0007669"/>
    <property type="project" value="TreeGrafter"/>
</dbReference>
<dbReference type="OrthoDB" id="10035043at2759"/>
<feature type="transmembrane region" description="Helical" evidence="8">
    <location>
        <begin position="229"/>
        <end position="248"/>
    </location>
</feature>
<comment type="caution">
    <text evidence="9">The sequence shown here is derived from an EMBL/GenBank/DDBJ whole genome shotgun (WGS) entry which is preliminary data.</text>
</comment>
<keyword evidence="6 8" id="KW-0472">Membrane</keyword>
<dbReference type="EMBL" id="CAJFCW020000001">
    <property type="protein sequence ID" value="CAG9079993.1"/>
    <property type="molecule type" value="Genomic_DNA"/>
</dbReference>
<evidence type="ECO:0000256" key="5">
    <source>
        <dbReference type="ARBA" id="ARBA00022989"/>
    </source>
</evidence>
<reference evidence="9" key="1">
    <citation type="submission" date="2020-09" db="EMBL/GenBank/DDBJ databases">
        <authorList>
            <person name="Kikuchi T."/>
        </authorList>
    </citation>
    <scope>NUCLEOTIDE SEQUENCE</scope>
    <source>
        <strain evidence="9">SH1</strain>
    </source>
</reference>
<feature type="transmembrane region" description="Helical" evidence="8">
    <location>
        <begin position="335"/>
        <end position="355"/>
    </location>
</feature>
<keyword evidence="5 8" id="KW-1133">Transmembrane helix</keyword>
<evidence type="ECO:0000256" key="7">
    <source>
        <dbReference type="ARBA" id="ARBA00039668"/>
    </source>
</evidence>
<evidence type="ECO:0000313" key="9">
    <source>
        <dbReference type="EMBL" id="CAD5205964.1"/>
    </source>
</evidence>
<gene>
    <name evidence="9" type="ORF">BOKJ2_LOCUS648</name>
</gene>
<dbReference type="EMBL" id="CAJFDH010000001">
    <property type="protein sequence ID" value="CAD5205964.1"/>
    <property type="molecule type" value="Genomic_DNA"/>
</dbReference>
<keyword evidence="10" id="KW-1185">Reference proteome</keyword>
<feature type="transmembrane region" description="Helical" evidence="8">
    <location>
        <begin position="361"/>
        <end position="382"/>
    </location>
</feature>
<feature type="transmembrane region" description="Helical" evidence="8">
    <location>
        <begin position="269"/>
        <end position="290"/>
    </location>
</feature>
<dbReference type="SUPFAM" id="SSF103481">
    <property type="entry name" value="Multidrug resistance efflux transporter EmrE"/>
    <property type="match status" value="1"/>
</dbReference>
<evidence type="ECO:0000256" key="4">
    <source>
        <dbReference type="ARBA" id="ARBA00022692"/>
    </source>
</evidence>
<keyword evidence="4 8" id="KW-0812">Transmembrane</keyword>
<comment type="subcellular location">
    <subcellularLocation>
        <location evidence="1">Membrane</location>
        <topology evidence="1">Multi-pass membrane protein</topology>
    </subcellularLocation>
</comment>
<evidence type="ECO:0000256" key="8">
    <source>
        <dbReference type="SAM" id="Phobius"/>
    </source>
</evidence>
<dbReference type="GO" id="GO:0000139">
    <property type="term" value="C:Golgi membrane"/>
    <property type="evidence" value="ECO:0007669"/>
    <property type="project" value="TreeGrafter"/>
</dbReference>
<evidence type="ECO:0000313" key="10">
    <source>
        <dbReference type="Proteomes" id="UP000614601"/>
    </source>
</evidence>
<evidence type="ECO:0000256" key="3">
    <source>
        <dbReference type="ARBA" id="ARBA00022448"/>
    </source>
</evidence>
<dbReference type="GO" id="GO:0046964">
    <property type="term" value="F:3'-phosphoadenosine 5'-phosphosulfate transmembrane transporter activity"/>
    <property type="evidence" value="ECO:0007669"/>
    <property type="project" value="TreeGrafter"/>
</dbReference>
<evidence type="ECO:0000256" key="6">
    <source>
        <dbReference type="ARBA" id="ARBA00023136"/>
    </source>
</evidence>
<organism evidence="9 10">
    <name type="scientific">Bursaphelenchus okinawaensis</name>
    <dbReference type="NCBI Taxonomy" id="465554"/>
    <lineage>
        <taxon>Eukaryota</taxon>
        <taxon>Metazoa</taxon>
        <taxon>Ecdysozoa</taxon>
        <taxon>Nematoda</taxon>
        <taxon>Chromadorea</taxon>
        <taxon>Rhabditida</taxon>
        <taxon>Tylenchina</taxon>
        <taxon>Tylenchomorpha</taxon>
        <taxon>Aphelenchoidea</taxon>
        <taxon>Aphelenchoididae</taxon>
        <taxon>Bursaphelenchus</taxon>
    </lineage>
</organism>
<dbReference type="Pfam" id="PF08449">
    <property type="entry name" value="UAA"/>
    <property type="match status" value="1"/>
</dbReference>
<dbReference type="AlphaFoldDB" id="A0A811JRJ7"/>
<dbReference type="Proteomes" id="UP000614601">
    <property type="component" value="Unassembled WGS sequence"/>
</dbReference>
<evidence type="ECO:0000256" key="2">
    <source>
        <dbReference type="ARBA" id="ARBA00010694"/>
    </source>
</evidence>
<dbReference type="PANTHER" id="PTHR10778:SF13">
    <property type="entry name" value="ADENOSINE 3'-PHOSPHO 5'-PHOSPHOSULFATE TRANSPORTER 1"/>
    <property type="match status" value="1"/>
</dbReference>
<dbReference type="InterPro" id="IPR013657">
    <property type="entry name" value="SCL35B1-4/HUT1"/>
</dbReference>
<keyword evidence="3" id="KW-0813">Transport</keyword>
<accession>A0A811JRJ7</accession>
<protein>
    <recommendedName>
        <fullName evidence="7">Adenosine 3'-phospho 5'-phosphosulfate transporter 1</fullName>
    </recommendedName>
</protein>
<proteinExistence type="inferred from homology"/>